<proteinExistence type="predicted"/>
<dbReference type="Proteomes" id="UP000070133">
    <property type="component" value="Unassembled WGS sequence"/>
</dbReference>
<gene>
    <name evidence="2" type="ORF">AC578_7768</name>
</gene>
<evidence type="ECO:0000256" key="1">
    <source>
        <dbReference type="SAM" id="Phobius"/>
    </source>
</evidence>
<accession>A0A139H0Y1</accession>
<keyword evidence="3" id="KW-1185">Reference proteome</keyword>
<comment type="caution">
    <text evidence="2">The sequence shown here is derived from an EMBL/GenBank/DDBJ whole genome shotgun (WGS) entry which is preliminary data.</text>
</comment>
<name>A0A139H0Y1_9PEZI</name>
<dbReference type="EMBL" id="LFZN01000186">
    <property type="protein sequence ID" value="KXS96120.1"/>
    <property type="molecule type" value="Genomic_DNA"/>
</dbReference>
<keyword evidence="1" id="KW-0812">Transmembrane</keyword>
<keyword evidence="1" id="KW-1133">Transmembrane helix</keyword>
<organism evidence="2 3">
    <name type="scientific">Pseudocercospora eumusae</name>
    <dbReference type="NCBI Taxonomy" id="321146"/>
    <lineage>
        <taxon>Eukaryota</taxon>
        <taxon>Fungi</taxon>
        <taxon>Dikarya</taxon>
        <taxon>Ascomycota</taxon>
        <taxon>Pezizomycotina</taxon>
        <taxon>Dothideomycetes</taxon>
        <taxon>Dothideomycetidae</taxon>
        <taxon>Mycosphaerellales</taxon>
        <taxon>Mycosphaerellaceae</taxon>
        <taxon>Pseudocercospora</taxon>
    </lineage>
</organism>
<feature type="transmembrane region" description="Helical" evidence="1">
    <location>
        <begin position="35"/>
        <end position="61"/>
    </location>
</feature>
<evidence type="ECO:0000313" key="3">
    <source>
        <dbReference type="Proteomes" id="UP000070133"/>
    </source>
</evidence>
<sequence>MTPAPTLNIRPGISTSAVHLITTPKSLQVASWQSFMLVSVVLISAGLSLAAHVQALCHALYYGYSKNARLSLFTLNDLSESIELPHVDGLSRKTGRRAIEIIDNLDHSCLSPAAWLGLVRKEQS</sequence>
<protein>
    <submittedName>
        <fullName evidence="2">Uncharacterized protein</fullName>
    </submittedName>
</protein>
<evidence type="ECO:0000313" key="2">
    <source>
        <dbReference type="EMBL" id="KXS96120.1"/>
    </source>
</evidence>
<reference evidence="2 3" key="1">
    <citation type="submission" date="2015-07" db="EMBL/GenBank/DDBJ databases">
        <title>Comparative genomics of the Sigatoka disease complex on banana suggests a link between parallel evolutionary changes in Pseudocercospora fijiensis and Pseudocercospora eumusae and increased virulence on the banana host.</title>
        <authorList>
            <person name="Chang T.-C."/>
            <person name="Salvucci A."/>
            <person name="Crous P.W."/>
            <person name="Stergiopoulos I."/>
        </authorList>
    </citation>
    <scope>NUCLEOTIDE SEQUENCE [LARGE SCALE GENOMIC DNA]</scope>
    <source>
        <strain evidence="2 3">CBS 114824</strain>
    </source>
</reference>
<keyword evidence="1" id="KW-0472">Membrane</keyword>
<dbReference type="AlphaFoldDB" id="A0A139H0Y1"/>